<dbReference type="InterPro" id="IPR050391">
    <property type="entry name" value="Mito_Metabolite_Transporter"/>
</dbReference>
<name>A0ABQ8EWK7_9FUNG</name>
<gene>
    <name evidence="9" type="ORF">BASA50_011231</name>
</gene>
<dbReference type="SUPFAM" id="SSF103506">
    <property type="entry name" value="Mitochondrial carrier"/>
    <property type="match status" value="1"/>
</dbReference>
<organism evidence="9 10">
    <name type="scientific">Batrachochytrium salamandrivorans</name>
    <dbReference type="NCBI Taxonomy" id="1357716"/>
    <lineage>
        <taxon>Eukaryota</taxon>
        <taxon>Fungi</taxon>
        <taxon>Fungi incertae sedis</taxon>
        <taxon>Chytridiomycota</taxon>
        <taxon>Chytridiomycota incertae sedis</taxon>
        <taxon>Chytridiomycetes</taxon>
        <taxon>Rhizophydiales</taxon>
        <taxon>Rhizophydiales incertae sedis</taxon>
        <taxon>Batrachochytrium</taxon>
    </lineage>
</organism>
<comment type="similarity">
    <text evidence="2">Belongs to the mitochondrial carrier (TC 2.A.29) family.</text>
</comment>
<evidence type="ECO:0000256" key="1">
    <source>
        <dbReference type="ARBA" id="ARBA00004370"/>
    </source>
</evidence>
<dbReference type="EMBL" id="JAFCIX010000555">
    <property type="protein sequence ID" value="KAH6587628.1"/>
    <property type="molecule type" value="Genomic_DNA"/>
</dbReference>
<keyword evidence="7" id="KW-0472">Membrane</keyword>
<evidence type="ECO:0000256" key="6">
    <source>
        <dbReference type="ARBA" id="ARBA00022989"/>
    </source>
</evidence>
<comment type="caution">
    <text evidence="9">The sequence shown here is derived from an EMBL/GenBank/DDBJ whole genome shotgun (WGS) entry which is preliminary data.</text>
</comment>
<dbReference type="PANTHER" id="PTHR45618">
    <property type="entry name" value="MITOCHONDRIAL DICARBOXYLATE CARRIER-RELATED"/>
    <property type="match status" value="1"/>
</dbReference>
<evidence type="ECO:0000256" key="4">
    <source>
        <dbReference type="ARBA" id="ARBA00022692"/>
    </source>
</evidence>
<protein>
    <recommendedName>
        <fullName evidence="11">Mitochondrial carrier</fullName>
    </recommendedName>
</protein>
<dbReference type="Proteomes" id="UP001648503">
    <property type="component" value="Unassembled WGS sequence"/>
</dbReference>
<evidence type="ECO:0000313" key="10">
    <source>
        <dbReference type="Proteomes" id="UP001648503"/>
    </source>
</evidence>
<dbReference type="InterPro" id="IPR023395">
    <property type="entry name" value="MCP_dom_sf"/>
</dbReference>
<evidence type="ECO:0000313" key="9">
    <source>
        <dbReference type="EMBL" id="KAH6587628.1"/>
    </source>
</evidence>
<evidence type="ECO:0000256" key="3">
    <source>
        <dbReference type="ARBA" id="ARBA00022448"/>
    </source>
</evidence>
<dbReference type="Gene3D" id="1.50.40.10">
    <property type="entry name" value="Mitochondrial carrier domain"/>
    <property type="match status" value="1"/>
</dbReference>
<evidence type="ECO:0000256" key="5">
    <source>
        <dbReference type="ARBA" id="ARBA00022737"/>
    </source>
</evidence>
<evidence type="ECO:0000256" key="7">
    <source>
        <dbReference type="ARBA" id="ARBA00023136"/>
    </source>
</evidence>
<sequence length="527" mass="59065">MQNSLQSSSIKHPADWNEVQHLSGLLYGSNLEFLPHSASTNSKHMSPLPIQLIMYCLTKYMAISISSPIENSFLLKQVQFVPSDDYVLCIQTMNSARHARDIGNQDPVQDSYANNYTNEELSADDGSSSTDRSDSQEPDDDASFFDPEEYASRIQENIMESTSCHSIHKISHRPAPTAADTSGYLLRTTFSDDDPTRPPYQLPTLNSGTFGTIVSIISLNDEGFASLWKGNSAHFLRDLMFSWVQPTVSDILSSVLSIPMDDTPLSYSENPTAAAGLLVASHAISGILFSPLELVQTRRVVQTSKRHLRKYKSIWGTIATIIREEYPNRPLDIFFSSNLLVPSLAFHILSPVFKYLGPLVIERGVGVDEDGNPLVHMLCQISFVLVELAVMLPIETIRKRLMCQVVRRTSIRQPGIRKSGGHEEQELHTLVQTSPFPYTDSLNCLYRIIKEEGGVRNGRGKNSESTWGHRRHDGASRSSKPNHRRTTPNRLLWRFSALYRGFSARFMASVSLIFLQAIVKLLEIDSD</sequence>
<reference evidence="9 10" key="1">
    <citation type="submission" date="2021-02" db="EMBL/GenBank/DDBJ databases">
        <title>Variation within the Batrachochytrium salamandrivorans European outbreak.</title>
        <authorList>
            <person name="Kelly M."/>
            <person name="Pasmans F."/>
            <person name="Shea T.P."/>
            <person name="Munoz J.F."/>
            <person name="Carranza S."/>
            <person name="Cuomo C.A."/>
            <person name="Martel A."/>
        </authorList>
    </citation>
    <scope>NUCLEOTIDE SEQUENCE [LARGE SCALE GENOMIC DNA]</scope>
    <source>
        <strain evidence="9 10">AMFP18/2</strain>
    </source>
</reference>
<evidence type="ECO:0008006" key="11">
    <source>
        <dbReference type="Google" id="ProtNLM"/>
    </source>
</evidence>
<keyword evidence="6" id="KW-1133">Transmembrane helix</keyword>
<evidence type="ECO:0000256" key="2">
    <source>
        <dbReference type="ARBA" id="ARBA00006375"/>
    </source>
</evidence>
<proteinExistence type="inferred from homology"/>
<accession>A0ABQ8EWK7</accession>
<keyword evidence="10" id="KW-1185">Reference proteome</keyword>
<keyword evidence="5" id="KW-0677">Repeat</keyword>
<feature type="region of interest" description="Disordered" evidence="8">
    <location>
        <begin position="118"/>
        <end position="144"/>
    </location>
</feature>
<keyword evidence="3" id="KW-0813">Transport</keyword>
<comment type="subcellular location">
    <subcellularLocation>
        <location evidence="1">Membrane</location>
    </subcellularLocation>
</comment>
<evidence type="ECO:0000256" key="8">
    <source>
        <dbReference type="SAM" id="MobiDB-lite"/>
    </source>
</evidence>
<keyword evidence="4" id="KW-0812">Transmembrane</keyword>
<feature type="region of interest" description="Disordered" evidence="8">
    <location>
        <begin position="456"/>
        <end position="486"/>
    </location>
</feature>